<dbReference type="InterPro" id="IPR011862">
    <property type="entry name" value="Phos-bd"/>
</dbReference>
<dbReference type="Pfam" id="PF12849">
    <property type="entry name" value="PBP_like_2"/>
    <property type="match status" value="1"/>
</dbReference>
<gene>
    <name evidence="12" type="ORF">OBO34_14620</name>
</gene>
<dbReference type="PANTHER" id="PTHR30570">
    <property type="entry name" value="PERIPLASMIC PHOSPHATE BINDING COMPONENT OF PHOSPHATE ABC TRANSPORTER"/>
    <property type="match status" value="1"/>
</dbReference>
<dbReference type="PROSITE" id="PS51257">
    <property type="entry name" value="PROKAR_LIPOPROTEIN"/>
    <property type="match status" value="1"/>
</dbReference>
<name>A0A9J6QQR7_9FIRM</name>
<keyword evidence="10" id="KW-0472">Membrane</keyword>
<evidence type="ECO:0000256" key="7">
    <source>
        <dbReference type="ARBA" id="ARBA00022729"/>
    </source>
</evidence>
<keyword evidence="7 10" id="KW-0732">Signal</keyword>
<dbReference type="Proteomes" id="UP001065549">
    <property type="component" value="Unassembled WGS sequence"/>
</dbReference>
<dbReference type="GO" id="GO:0006817">
    <property type="term" value="P:phosphate ion transport"/>
    <property type="evidence" value="ECO:0007669"/>
    <property type="project" value="UniProtKB-UniRule"/>
</dbReference>
<comment type="similarity">
    <text evidence="3 10">Belongs to the PstS family.</text>
</comment>
<comment type="function">
    <text evidence="1">Part of the ABC transporter complex PstSACB involved in phosphate import.</text>
</comment>
<dbReference type="PANTHER" id="PTHR30570:SF1">
    <property type="entry name" value="PHOSPHATE-BINDING PROTEIN PSTS"/>
    <property type="match status" value="1"/>
</dbReference>
<keyword evidence="9 10" id="KW-0449">Lipoprotein</keyword>
<dbReference type="InterPro" id="IPR024370">
    <property type="entry name" value="PBP_domain"/>
</dbReference>
<evidence type="ECO:0000256" key="8">
    <source>
        <dbReference type="ARBA" id="ARBA00023139"/>
    </source>
</evidence>
<proteinExistence type="inferred from homology"/>
<keyword evidence="5 10" id="KW-0813">Transport</keyword>
<keyword evidence="6 10" id="KW-0592">Phosphate transport</keyword>
<organism evidence="12 13">
    <name type="scientific">Hominibacterium faecale</name>
    <dbReference type="NCBI Taxonomy" id="2839743"/>
    <lineage>
        <taxon>Bacteria</taxon>
        <taxon>Bacillati</taxon>
        <taxon>Bacillota</taxon>
        <taxon>Clostridia</taxon>
        <taxon>Peptostreptococcales</taxon>
        <taxon>Anaerovoracaceae</taxon>
        <taxon>Hominibacterium</taxon>
    </lineage>
</organism>
<comment type="subunit">
    <text evidence="4 10">The complex is composed of two ATP-binding proteins (PstB), two transmembrane proteins (PstC and PstA) and a solute-binding protein (PstS).</text>
</comment>
<evidence type="ECO:0000256" key="9">
    <source>
        <dbReference type="ARBA" id="ARBA00023288"/>
    </source>
</evidence>
<dbReference type="CDD" id="cd13653">
    <property type="entry name" value="PBP2_phosphate_like_1"/>
    <property type="match status" value="1"/>
</dbReference>
<feature type="domain" description="PBP" evidence="11">
    <location>
        <begin position="33"/>
        <end position="269"/>
    </location>
</feature>
<dbReference type="Gene3D" id="3.40.190.10">
    <property type="entry name" value="Periplasmic binding protein-like II"/>
    <property type="match status" value="2"/>
</dbReference>
<comment type="caution">
    <text evidence="12">The sequence shown here is derived from an EMBL/GenBank/DDBJ whole genome shotgun (WGS) entry which is preliminary data.</text>
</comment>
<dbReference type="SUPFAM" id="SSF53850">
    <property type="entry name" value="Periplasmic binding protein-like II"/>
    <property type="match status" value="1"/>
</dbReference>
<evidence type="ECO:0000256" key="5">
    <source>
        <dbReference type="ARBA" id="ARBA00022448"/>
    </source>
</evidence>
<evidence type="ECO:0000256" key="4">
    <source>
        <dbReference type="ARBA" id="ARBA00011529"/>
    </source>
</evidence>
<comment type="subcellular location">
    <subcellularLocation>
        <location evidence="2 10">Cell membrane</location>
        <topology evidence="2 10">Lipid-anchor</topology>
    </subcellularLocation>
</comment>
<dbReference type="InterPro" id="IPR050811">
    <property type="entry name" value="Phosphate_ABC_transporter"/>
</dbReference>
<dbReference type="GO" id="GO:0042301">
    <property type="term" value="F:phosphate ion binding"/>
    <property type="evidence" value="ECO:0007669"/>
    <property type="project" value="UniProtKB-UniRule"/>
</dbReference>
<accession>A0A9J6QQR7</accession>
<evidence type="ECO:0000313" key="13">
    <source>
        <dbReference type="Proteomes" id="UP001065549"/>
    </source>
</evidence>
<keyword evidence="13" id="KW-1185">Reference proteome</keyword>
<dbReference type="EMBL" id="JAOSHN010000006">
    <property type="protein sequence ID" value="MCU7379577.1"/>
    <property type="molecule type" value="Genomic_DNA"/>
</dbReference>
<evidence type="ECO:0000256" key="10">
    <source>
        <dbReference type="RuleBase" id="RU367119"/>
    </source>
</evidence>
<dbReference type="RefSeq" id="WP_148397578.1">
    <property type="nucleotide sequence ID" value="NZ_JAJAGH010000009.1"/>
</dbReference>
<comment type="function">
    <text evidence="10">Involved in the system for phosphate transport across the cytoplasmic membrane.</text>
</comment>
<keyword evidence="8 10" id="KW-0564">Palmitate</keyword>
<evidence type="ECO:0000256" key="2">
    <source>
        <dbReference type="ARBA" id="ARBA00004193"/>
    </source>
</evidence>
<evidence type="ECO:0000256" key="6">
    <source>
        <dbReference type="ARBA" id="ARBA00022592"/>
    </source>
</evidence>
<dbReference type="AlphaFoldDB" id="A0A9J6QQR7"/>
<evidence type="ECO:0000256" key="3">
    <source>
        <dbReference type="ARBA" id="ARBA00008725"/>
    </source>
</evidence>
<feature type="chain" id="PRO_5039962223" description="Phosphate-binding protein" evidence="10">
    <location>
        <begin position="23"/>
        <end position="287"/>
    </location>
</feature>
<feature type="signal peptide" evidence="10">
    <location>
        <begin position="1"/>
        <end position="22"/>
    </location>
</feature>
<sequence>MKKKVLTGLLAATVLIASLGMAGCGSGGDEKDAAANKGSVVIAGSTSVQPLSEAMAEVYMDSNPDVTVEVQGGGSGQGIKSIEEKIADIGSLSREVKDEEKASVAEEVVIAKDGVAVVVNKEVKTDDLTLEQIKNIYTGKITNWKDVGGDDKPITVVSREEGSGTRGAFTEITGVLEKDDAGKESDKTTKDALVQPSTGAVKKTVASTPDSIGYVSLGALDDSIKTIKVEGTEATVDNVLSGDYKIQRPFVYVVNSEMSDAAKAFIDFAKGAEGQKIVEENGFIPVN</sequence>
<evidence type="ECO:0000259" key="11">
    <source>
        <dbReference type="Pfam" id="PF12849"/>
    </source>
</evidence>
<evidence type="ECO:0000313" key="12">
    <source>
        <dbReference type="EMBL" id="MCU7379577.1"/>
    </source>
</evidence>
<reference evidence="12" key="1">
    <citation type="submission" date="2022-09" db="EMBL/GenBank/DDBJ databases">
        <title>Culturomic study of gut microbiota in children with autism spectrum disorder.</title>
        <authorList>
            <person name="Efimov B.A."/>
            <person name="Chaplin A.V."/>
            <person name="Sokolova S.R."/>
            <person name="Pikina A.P."/>
            <person name="Korzhanova M."/>
            <person name="Belova V."/>
            <person name="Korostin D."/>
        </authorList>
    </citation>
    <scope>NUCLEOTIDE SEQUENCE</scope>
    <source>
        <strain evidence="12">ASD5510</strain>
    </source>
</reference>
<keyword evidence="10" id="KW-1003">Cell membrane</keyword>
<dbReference type="NCBIfam" id="TIGR02136">
    <property type="entry name" value="ptsS_2"/>
    <property type="match status" value="1"/>
</dbReference>
<evidence type="ECO:0000256" key="1">
    <source>
        <dbReference type="ARBA" id="ARBA00002841"/>
    </source>
</evidence>
<dbReference type="GO" id="GO:0005886">
    <property type="term" value="C:plasma membrane"/>
    <property type="evidence" value="ECO:0007669"/>
    <property type="project" value="UniProtKB-SubCell"/>
</dbReference>
<protein>
    <recommendedName>
        <fullName evidence="10">Phosphate-binding protein</fullName>
    </recommendedName>
</protein>